<dbReference type="AlphaFoldDB" id="A0A6N9V1A2"/>
<name>A0A6N9V1A2_9ACTN</name>
<dbReference type="SUPFAM" id="SSF47090">
    <property type="entry name" value="PGBD-like"/>
    <property type="match status" value="1"/>
</dbReference>
<dbReference type="InterPro" id="IPR002477">
    <property type="entry name" value="Peptidoglycan-bd-like"/>
</dbReference>
<organism evidence="2 3">
    <name type="scientific">Streptomyces coelicoflavus</name>
    <dbReference type="NCBI Taxonomy" id="285562"/>
    <lineage>
        <taxon>Bacteria</taxon>
        <taxon>Bacillati</taxon>
        <taxon>Actinomycetota</taxon>
        <taxon>Actinomycetes</taxon>
        <taxon>Kitasatosporales</taxon>
        <taxon>Streptomycetaceae</taxon>
        <taxon>Streptomyces</taxon>
    </lineage>
</organism>
<dbReference type="Gene3D" id="1.10.101.10">
    <property type="entry name" value="PGBD-like superfamily/PGBD"/>
    <property type="match status" value="1"/>
</dbReference>
<feature type="domain" description="Peptidoglycan binding-like" evidence="1">
    <location>
        <begin position="103"/>
        <end position="161"/>
    </location>
</feature>
<protein>
    <submittedName>
        <fullName evidence="2">Peptidoglycan-binding protein</fullName>
    </submittedName>
</protein>
<dbReference type="EMBL" id="JAAGMB010000981">
    <property type="protein sequence ID" value="NEB22686.1"/>
    <property type="molecule type" value="Genomic_DNA"/>
</dbReference>
<gene>
    <name evidence="2" type="ORF">G3I46_40375</name>
</gene>
<evidence type="ECO:0000313" key="3">
    <source>
        <dbReference type="Proteomes" id="UP000469545"/>
    </source>
</evidence>
<evidence type="ECO:0000259" key="1">
    <source>
        <dbReference type="Pfam" id="PF01471"/>
    </source>
</evidence>
<comment type="caution">
    <text evidence="2">The sequence shown here is derived from an EMBL/GenBank/DDBJ whole genome shotgun (WGS) entry which is preliminary data.</text>
</comment>
<dbReference type="Pfam" id="PF01471">
    <property type="entry name" value="PG_binding_1"/>
    <property type="match status" value="1"/>
</dbReference>
<keyword evidence="3" id="KW-1185">Reference proteome</keyword>
<dbReference type="InterPro" id="IPR036366">
    <property type="entry name" value="PGBDSf"/>
</dbReference>
<proteinExistence type="predicted"/>
<accession>A0A6N9V1A2</accession>
<evidence type="ECO:0000313" key="2">
    <source>
        <dbReference type="EMBL" id="NEB22686.1"/>
    </source>
</evidence>
<dbReference type="InterPro" id="IPR036365">
    <property type="entry name" value="PGBD-like_sf"/>
</dbReference>
<sequence length="168" mass="17501">MRLVLLCAPSVYRLFGRCGDSFVVKYPKWRARSAGLQRSAGLLKRAGLSVVAAAVLAGAVLPLGLASEAFAAGAKAGVCKDSVDGAYCGYYSGSAYTDRGDAGAKVKEIQALLIQHHGYSVGPKGVDGYFGAGTESAVKRLQRGHGLEADGIVGAKTWGRLRGEPLDR</sequence>
<reference evidence="2 3" key="1">
    <citation type="submission" date="2020-01" db="EMBL/GenBank/DDBJ databases">
        <title>Insect and environment-associated Actinomycetes.</title>
        <authorList>
            <person name="Currrie C."/>
            <person name="Chevrette M."/>
            <person name="Carlson C."/>
            <person name="Stubbendieck R."/>
            <person name="Wendt-Pienkowski E."/>
        </authorList>
    </citation>
    <scope>NUCLEOTIDE SEQUENCE [LARGE SCALE GENOMIC DNA]</scope>
    <source>
        <strain evidence="2 3">SID14172</strain>
    </source>
</reference>
<dbReference type="Proteomes" id="UP000469545">
    <property type="component" value="Unassembled WGS sequence"/>
</dbReference>